<gene>
    <name evidence="2" type="ORF">Sradi_3320600</name>
</gene>
<evidence type="ECO:0000256" key="1">
    <source>
        <dbReference type="SAM" id="MobiDB-lite"/>
    </source>
</evidence>
<dbReference type="AlphaFoldDB" id="A0AAW2R1U7"/>
<name>A0AAW2R1U7_SESRA</name>
<organism evidence="2">
    <name type="scientific">Sesamum radiatum</name>
    <name type="common">Black benniseed</name>
    <dbReference type="NCBI Taxonomy" id="300843"/>
    <lineage>
        <taxon>Eukaryota</taxon>
        <taxon>Viridiplantae</taxon>
        <taxon>Streptophyta</taxon>
        <taxon>Embryophyta</taxon>
        <taxon>Tracheophyta</taxon>
        <taxon>Spermatophyta</taxon>
        <taxon>Magnoliopsida</taxon>
        <taxon>eudicotyledons</taxon>
        <taxon>Gunneridae</taxon>
        <taxon>Pentapetalae</taxon>
        <taxon>asterids</taxon>
        <taxon>lamiids</taxon>
        <taxon>Lamiales</taxon>
        <taxon>Pedaliaceae</taxon>
        <taxon>Sesamum</taxon>
    </lineage>
</organism>
<accession>A0AAW2R1U7</accession>
<comment type="caution">
    <text evidence="2">The sequence shown here is derived from an EMBL/GenBank/DDBJ whole genome shotgun (WGS) entry which is preliminary data.</text>
</comment>
<protein>
    <submittedName>
        <fullName evidence="2">Uncharacterized protein</fullName>
    </submittedName>
</protein>
<reference evidence="2" key="1">
    <citation type="submission" date="2020-06" db="EMBL/GenBank/DDBJ databases">
        <authorList>
            <person name="Li T."/>
            <person name="Hu X."/>
            <person name="Zhang T."/>
            <person name="Song X."/>
            <person name="Zhang H."/>
            <person name="Dai N."/>
            <person name="Sheng W."/>
            <person name="Hou X."/>
            <person name="Wei L."/>
        </authorList>
    </citation>
    <scope>NUCLEOTIDE SEQUENCE</scope>
    <source>
        <strain evidence="2">G02</strain>
        <tissue evidence="2">Leaf</tissue>
    </source>
</reference>
<proteinExistence type="predicted"/>
<evidence type="ECO:0000313" key="2">
    <source>
        <dbReference type="EMBL" id="KAL0374049.1"/>
    </source>
</evidence>
<dbReference type="PANTHER" id="PTHR33437:SF2">
    <property type="entry name" value="OS06G0361200 PROTEIN"/>
    <property type="match status" value="1"/>
</dbReference>
<sequence>MVELINSRQWKEEPFIDYISRWRNLSINCKDCLYETSAIEMCIQGMHWDLRYILQGILPKSFKKLATRAHNMELSILASGVEGPPVQEPRRTKEKQEVKKGDKPFLKAQSKESMAINVAPFKLRSKANNCVLKNSVPYEKPQKKLTLKEMQTRQYPFIDSYVSGISDDLLEANLIDLLEMKGSEKAKRRNHPKYYKYHRLVGHAIQDYFMFKDKVMKLARQGKISLEEDSVATNLVSTKCGSLDSKRTSSNTMHTINEDGLLEKKYYSNANECMPIITFTDEDLLLRSVPYNCPLWLGIVKGD</sequence>
<dbReference type="PANTHER" id="PTHR33437">
    <property type="entry name" value="OS06G0361200 PROTEIN"/>
    <property type="match status" value="1"/>
</dbReference>
<feature type="region of interest" description="Disordered" evidence="1">
    <location>
        <begin position="82"/>
        <end position="101"/>
    </location>
</feature>
<reference evidence="2" key="2">
    <citation type="journal article" date="2024" name="Plant">
        <title>Genomic evolution and insights into agronomic trait innovations of Sesamum species.</title>
        <authorList>
            <person name="Miao H."/>
            <person name="Wang L."/>
            <person name="Qu L."/>
            <person name="Liu H."/>
            <person name="Sun Y."/>
            <person name="Le M."/>
            <person name="Wang Q."/>
            <person name="Wei S."/>
            <person name="Zheng Y."/>
            <person name="Lin W."/>
            <person name="Duan Y."/>
            <person name="Cao H."/>
            <person name="Xiong S."/>
            <person name="Wang X."/>
            <person name="Wei L."/>
            <person name="Li C."/>
            <person name="Ma Q."/>
            <person name="Ju M."/>
            <person name="Zhao R."/>
            <person name="Li G."/>
            <person name="Mu C."/>
            <person name="Tian Q."/>
            <person name="Mei H."/>
            <person name="Zhang T."/>
            <person name="Gao T."/>
            <person name="Zhang H."/>
        </authorList>
    </citation>
    <scope>NUCLEOTIDE SEQUENCE</scope>
    <source>
        <strain evidence="2">G02</strain>
    </source>
</reference>
<feature type="compositionally biased region" description="Basic and acidic residues" evidence="1">
    <location>
        <begin position="88"/>
        <end position="101"/>
    </location>
</feature>
<dbReference type="EMBL" id="JACGWJ010000014">
    <property type="protein sequence ID" value="KAL0374049.1"/>
    <property type="molecule type" value="Genomic_DNA"/>
</dbReference>